<keyword evidence="2" id="KW-1185">Reference proteome</keyword>
<dbReference type="Proteomes" id="UP000001307">
    <property type="component" value="Unassembled WGS sequence"/>
</dbReference>
<proteinExistence type="predicted"/>
<organism evidence="1">
    <name type="scientific">Oikopleura dioica</name>
    <name type="common">Tunicate</name>
    <dbReference type="NCBI Taxonomy" id="34765"/>
    <lineage>
        <taxon>Eukaryota</taxon>
        <taxon>Metazoa</taxon>
        <taxon>Chordata</taxon>
        <taxon>Tunicata</taxon>
        <taxon>Appendicularia</taxon>
        <taxon>Copelata</taxon>
        <taxon>Oikopleuridae</taxon>
        <taxon>Oikopleura</taxon>
    </lineage>
</organism>
<dbReference type="AlphaFoldDB" id="E4WVQ4"/>
<sequence>MAGQLIIDSPDSDINNGAIVANIEAKSPEVDPIITAVDNVEVSVNDDVNPAMDVDPIFDAASPGPLVINEDVASTSTGPVISGEDIVAIFDAAANGQNTSTLIGQLNPLHTSTPMTARPTDVQESDEMFNLMVKNKKKKRRGAQLNRVQRKKNRLAALERNGISAALAEATPVMKNRSTFMCIEILEKIQKLAVKRKIDRNRPEFWRTKHGIDLVDMMCKYARGPRRELASRQVVNWRLSAEHKADNLGRLFWNSDNDAKADV</sequence>
<gene>
    <name evidence="1" type="ORF">GSOID_T00008962001</name>
</gene>
<reference evidence="1" key="1">
    <citation type="journal article" date="2010" name="Science">
        <title>Plasticity of animal genome architecture unmasked by rapid evolution of a pelagic tunicate.</title>
        <authorList>
            <person name="Denoeud F."/>
            <person name="Henriet S."/>
            <person name="Mungpakdee S."/>
            <person name="Aury J.M."/>
            <person name="Da Silva C."/>
            <person name="Brinkmann H."/>
            <person name="Mikhaleva J."/>
            <person name="Olsen L.C."/>
            <person name="Jubin C."/>
            <person name="Canestro C."/>
            <person name="Bouquet J.M."/>
            <person name="Danks G."/>
            <person name="Poulain J."/>
            <person name="Campsteijn C."/>
            <person name="Adamski M."/>
            <person name="Cross I."/>
            <person name="Yadetie F."/>
            <person name="Muffato M."/>
            <person name="Louis A."/>
            <person name="Butcher S."/>
            <person name="Tsagkogeorga G."/>
            <person name="Konrad A."/>
            <person name="Singh S."/>
            <person name="Jensen M.F."/>
            <person name="Cong E.H."/>
            <person name="Eikeseth-Otteraa H."/>
            <person name="Noel B."/>
            <person name="Anthouard V."/>
            <person name="Porcel B.M."/>
            <person name="Kachouri-Lafond R."/>
            <person name="Nishino A."/>
            <person name="Ugolini M."/>
            <person name="Chourrout P."/>
            <person name="Nishida H."/>
            <person name="Aasland R."/>
            <person name="Huzurbazar S."/>
            <person name="Westhof E."/>
            <person name="Delsuc F."/>
            <person name="Lehrach H."/>
            <person name="Reinhardt R."/>
            <person name="Weissenbach J."/>
            <person name="Roy S.W."/>
            <person name="Artiguenave F."/>
            <person name="Postlethwait J.H."/>
            <person name="Manak J.R."/>
            <person name="Thompson E.M."/>
            <person name="Jaillon O."/>
            <person name="Du Pasquier L."/>
            <person name="Boudinot P."/>
            <person name="Liberles D.A."/>
            <person name="Volff J.N."/>
            <person name="Philippe H."/>
            <person name="Lenhard B."/>
            <person name="Roest Crollius H."/>
            <person name="Wincker P."/>
            <person name="Chourrout D."/>
        </authorList>
    </citation>
    <scope>NUCLEOTIDE SEQUENCE [LARGE SCALE GENOMIC DNA]</scope>
</reference>
<dbReference type="InParanoid" id="E4WVQ4"/>
<accession>E4WVQ4</accession>
<dbReference type="EMBL" id="FN653017">
    <property type="protein sequence ID" value="CBY21207.1"/>
    <property type="molecule type" value="Genomic_DNA"/>
</dbReference>
<evidence type="ECO:0000313" key="2">
    <source>
        <dbReference type="Proteomes" id="UP000001307"/>
    </source>
</evidence>
<name>E4WVQ4_OIKDI</name>
<evidence type="ECO:0000313" key="1">
    <source>
        <dbReference type="EMBL" id="CBY21207.1"/>
    </source>
</evidence>
<protein>
    <submittedName>
        <fullName evidence="1">Uncharacterized protein</fullName>
    </submittedName>
</protein>